<gene>
    <name evidence="2" type="ORF">IDH44_15165</name>
</gene>
<dbReference type="PANTHER" id="PTHR43649:SF11">
    <property type="entry name" value="ABC TRANSPORTER SUBSTRATE-BINDING PROTEIN YESO-RELATED"/>
    <property type="match status" value="1"/>
</dbReference>
<dbReference type="Pfam" id="PF01547">
    <property type="entry name" value="SBP_bac_1"/>
    <property type="match status" value="1"/>
</dbReference>
<protein>
    <submittedName>
        <fullName evidence="2">Carbohydrate ABC transporter substrate-binding protein</fullName>
    </submittedName>
</protein>
<evidence type="ECO:0000313" key="3">
    <source>
        <dbReference type="Proteomes" id="UP000621560"/>
    </source>
</evidence>
<reference evidence="2" key="1">
    <citation type="submission" date="2020-09" db="EMBL/GenBank/DDBJ databases">
        <title>A novel bacterium of genus Paenibacillus, isolated from South China Sea.</title>
        <authorList>
            <person name="Huang H."/>
            <person name="Mo K."/>
            <person name="Hu Y."/>
        </authorList>
    </citation>
    <scope>NUCLEOTIDE SEQUENCE</scope>
    <source>
        <strain evidence="2">IB182496</strain>
    </source>
</reference>
<organism evidence="2 3">
    <name type="scientific">Paenibacillus sabuli</name>
    <dbReference type="NCBI Taxonomy" id="2772509"/>
    <lineage>
        <taxon>Bacteria</taxon>
        <taxon>Bacillati</taxon>
        <taxon>Bacillota</taxon>
        <taxon>Bacilli</taxon>
        <taxon>Bacillales</taxon>
        <taxon>Paenibacillaceae</taxon>
        <taxon>Paenibacillus</taxon>
    </lineage>
</organism>
<dbReference type="SUPFAM" id="SSF53850">
    <property type="entry name" value="Periplasmic binding protein-like II"/>
    <property type="match status" value="1"/>
</dbReference>
<dbReference type="PANTHER" id="PTHR43649">
    <property type="entry name" value="ARABINOSE-BINDING PROTEIN-RELATED"/>
    <property type="match status" value="1"/>
</dbReference>
<evidence type="ECO:0000256" key="1">
    <source>
        <dbReference type="SAM" id="SignalP"/>
    </source>
</evidence>
<dbReference type="PROSITE" id="PS51257">
    <property type="entry name" value="PROKAR_LIPOPROTEIN"/>
    <property type="match status" value="1"/>
</dbReference>
<keyword evidence="1" id="KW-0732">Signal</keyword>
<dbReference type="InterPro" id="IPR050490">
    <property type="entry name" value="Bact_solute-bd_prot1"/>
</dbReference>
<comment type="caution">
    <text evidence="2">The sequence shown here is derived from an EMBL/GenBank/DDBJ whole genome shotgun (WGS) entry which is preliminary data.</text>
</comment>
<proteinExistence type="predicted"/>
<dbReference type="Gene3D" id="3.40.190.10">
    <property type="entry name" value="Periplasmic binding protein-like II"/>
    <property type="match status" value="2"/>
</dbReference>
<evidence type="ECO:0000313" key="2">
    <source>
        <dbReference type="EMBL" id="MBD2846539.1"/>
    </source>
</evidence>
<dbReference type="AlphaFoldDB" id="A0A927GSA7"/>
<feature type="chain" id="PRO_5038627099" evidence="1">
    <location>
        <begin position="23"/>
        <end position="439"/>
    </location>
</feature>
<accession>A0A927GSA7</accession>
<feature type="signal peptide" evidence="1">
    <location>
        <begin position="1"/>
        <end position="22"/>
    </location>
</feature>
<dbReference type="RefSeq" id="WP_190919054.1">
    <property type="nucleotide sequence ID" value="NZ_JACXIZ010000025.1"/>
</dbReference>
<dbReference type="InterPro" id="IPR006059">
    <property type="entry name" value="SBP"/>
</dbReference>
<dbReference type="EMBL" id="JACXIZ010000025">
    <property type="protein sequence ID" value="MBD2846539.1"/>
    <property type="molecule type" value="Genomic_DNA"/>
</dbReference>
<name>A0A927GSA7_9BACL</name>
<sequence>MKKKGFLGVTLLTCLVLTSACGNNDSGADSSATGSEGESNETVNLRMVWWGNKEVHDRTQKVVELFEEAHPNIKVSTEFTGWGGYWDKLATQAAGQNLPDVVNMDLQYFAEYTNRGLLADLTPFTEQGILNFDDVDPALLEGGMVDGKLYAVSQGTNSYAMTYDPAMLEEAGVADFGPGYTWEQLGAIGEQVKAHYGSGTYVTVPQDLPAFGFYLRQHGAWIYNEAGDGLGYEGDQYLIDFLTMVDELRKADLTPPPDVVNSVQGLEDQLIVHKKSPFQPLTSNEFVAIAQAADRPLELTIFPSLEGGEPGQYLRPGQFYAVSANSEHPEEAAMLVDFFTNSEAAHEVLMGIYGVPISSKILSHITPLVDENTRKTFDYIELAKDYAGPMSPPDPKRQGEVVTAYESIQEEVSFGVTTPEEGAKRFRAEAEAVLSRNAQ</sequence>
<dbReference type="Proteomes" id="UP000621560">
    <property type="component" value="Unassembled WGS sequence"/>
</dbReference>
<keyword evidence="3" id="KW-1185">Reference proteome</keyword>